<gene>
    <name evidence="2" type="ORF">SAMN02745146_3458</name>
</gene>
<protein>
    <recommendedName>
        <fullName evidence="4">Nucleotide-diphospho-sugar transferase</fullName>
    </recommendedName>
</protein>
<feature type="region of interest" description="Disordered" evidence="1">
    <location>
        <begin position="320"/>
        <end position="343"/>
    </location>
</feature>
<dbReference type="SUPFAM" id="SSF53448">
    <property type="entry name" value="Nucleotide-diphospho-sugar transferases"/>
    <property type="match status" value="1"/>
</dbReference>
<accession>A0A1M6KJD3</accession>
<sequence length="343" mass="38382">MRTPLPPPPAAEPAAPVLLIVFNRPQSARQVLAAIRQARPTRLYVAADGPRPNRPAEAALCAETRAAVTSAIDWPCQVRTLFRDENLGCGLGPASAITWFFAHEAEGIILEDDCVPAPGFFRFCQELLARYRHDTRVMHIGGNNLSHEAQQPVAAGADSYHFSGQVNSWGWATWRRAWQHFNFEYQLLPELRQRGLLRGMYPGWLERAYWLPKFEAVRTGPQPAHIWDYQWHFTVAAHSGLTIVPAVNLVTNIGFGTDATHTLHADDRLAGLATGELAFPLRHPPTVLRDWPRDQRYFREHLTQRLLAKAQRLLRRLRPAAAPAAPPTPAASPNFPLPQPLPS</sequence>
<dbReference type="EMBL" id="FQYN01000008">
    <property type="protein sequence ID" value="SHJ59074.1"/>
    <property type="molecule type" value="Genomic_DNA"/>
</dbReference>
<dbReference type="AlphaFoldDB" id="A0A1M6KJD3"/>
<dbReference type="RefSeq" id="WP_073111515.1">
    <property type="nucleotide sequence ID" value="NZ_FQYN01000008.1"/>
</dbReference>
<keyword evidence="3" id="KW-1185">Reference proteome</keyword>
<name>A0A1M6KJD3_9BACT</name>
<proteinExistence type="predicted"/>
<dbReference type="STRING" id="1121955.SAMN02745146_3458"/>
<evidence type="ECO:0000313" key="2">
    <source>
        <dbReference type="EMBL" id="SHJ59074.1"/>
    </source>
</evidence>
<dbReference type="InterPro" id="IPR029044">
    <property type="entry name" value="Nucleotide-diphossugar_trans"/>
</dbReference>
<evidence type="ECO:0000256" key="1">
    <source>
        <dbReference type="SAM" id="MobiDB-lite"/>
    </source>
</evidence>
<dbReference type="Gene3D" id="3.90.550.10">
    <property type="entry name" value="Spore Coat Polysaccharide Biosynthesis Protein SpsA, Chain A"/>
    <property type="match status" value="1"/>
</dbReference>
<reference evidence="2 3" key="1">
    <citation type="submission" date="2016-11" db="EMBL/GenBank/DDBJ databases">
        <authorList>
            <person name="Jaros S."/>
            <person name="Januszkiewicz K."/>
            <person name="Wedrychowicz H."/>
        </authorList>
    </citation>
    <scope>NUCLEOTIDE SEQUENCE [LARGE SCALE GENOMIC DNA]</scope>
    <source>
        <strain evidence="2 3">DSM 21074</strain>
    </source>
</reference>
<dbReference type="Proteomes" id="UP000184418">
    <property type="component" value="Unassembled WGS sequence"/>
</dbReference>
<organism evidence="2 3">
    <name type="scientific">Hymenobacter daecheongensis DSM 21074</name>
    <dbReference type="NCBI Taxonomy" id="1121955"/>
    <lineage>
        <taxon>Bacteria</taxon>
        <taxon>Pseudomonadati</taxon>
        <taxon>Bacteroidota</taxon>
        <taxon>Cytophagia</taxon>
        <taxon>Cytophagales</taxon>
        <taxon>Hymenobacteraceae</taxon>
        <taxon>Hymenobacter</taxon>
    </lineage>
</organism>
<evidence type="ECO:0000313" key="3">
    <source>
        <dbReference type="Proteomes" id="UP000184418"/>
    </source>
</evidence>
<evidence type="ECO:0008006" key="4">
    <source>
        <dbReference type="Google" id="ProtNLM"/>
    </source>
</evidence>
<feature type="compositionally biased region" description="Pro residues" evidence="1">
    <location>
        <begin position="324"/>
        <end position="343"/>
    </location>
</feature>